<proteinExistence type="predicted"/>
<dbReference type="EMBL" id="JACIDS010000005">
    <property type="protein sequence ID" value="MBB3933085.1"/>
    <property type="molecule type" value="Genomic_DNA"/>
</dbReference>
<feature type="transmembrane region" description="Helical" evidence="1">
    <location>
        <begin position="21"/>
        <end position="42"/>
    </location>
</feature>
<evidence type="ECO:0000256" key="1">
    <source>
        <dbReference type="SAM" id="Phobius"/>
    </source>
</evidence>
<evidence type="ECO:0000313" key="3">
    <source>
        <dbReference type="Proteomes" id="UP000553963"/>
    </source>
</evidence>
<gene>
    <name evidence="2" type="ORF">GGR25_004149</name>
</gene>
<evidence type="ECO:0000313" key="2">
    <source>
        <dbReference type="EMBL" id="MBB3933085.1"/>
    </source>
</evidence>
<keyword evidence="3" id="KW-1185">Reference proteome</keyword>
<dbReference type="RefSeq" id="WP_183400731.1">
    <property type="nucleotide sequence ID" value="NZ_JACIDS010000005.1"/>
</dbReference>
<organism evidence="2 3">
    <name type="scientific">Kaistia hirudinis</name>
    <dbReference type="NCBI Taxonomy" id="1293440"/>
    <lineage>
        <taxon>Bacteria</taxon>
        <taxon>Pseudomonadati</taxon>
        <taxon>Pseudomonadota</taxon>
        <taxon>Alphaproteobacteria</taxon>
        <taxon>Hyphomicrobiales</taxon>
        <taxon>Kaistiaceae</taxon>
        <taxon>Kaistia</taxon>
    </lineage>
</organism>
<protein>
    <submittedName>
        <fullName evidence="2">Uncharacterized protein</fullName>
    </submittedName>
</protein>
<keyword evidence="1" id="KW-0472">Membrane</keyword>
<sequence length="84" mass="8886">MRNDDRIHRGKGRREAATRRAFYIWMAAYAAVLVAIVAIHSFGGVSTGTTIDANGVRTQQAGAVGAPQSSLAVRLAPVSFDVEG</sequence>
<name>A0A840AXB0_9HYPH</name>
<comment type="caution">
    <text evidence="2">The sequence shown here is derived from an EMBL/GenBank/DDBJ whole genome shotgun (WGS) entry which is preliminary data.</text>
</comment>
<keyword evidence="1" id="KW-0812">Transmembrane</keyword>
<dbReference type="AlphaFoldDB" id="A0A840AXB0"/>
<reference evidence="2 3" key="1">
    <citation type="submission" date="2020-08" db="EMBL/GenBank/DDBJ databases">
        <title>Genomic Encyclopedia of Type Strains, Phase IV (KMG-IV): sequencing the most valuable type-strain genomes for metagenomic binning, comparative biology and taxonomic classification.</title>
        <authorList>
            <person name="Goeker M."/>
        </authorList>
    </citation>
    <scope>NUCLEOTIDE SEQUENCE [LARGE SCALE GENOMIC DNA]</scope>
    <source>
        <strain evidence="2 3">DSM 25966</strain>
    </source>
</reference>
<accession>A0A840AXB0</accession>
<dbReference type="Proteomes" id="UP000553963">
    <property type="component" value="Unassembled WGS sequence"/>
</dbReference>
<keyword evidence="1" id="KW-1133">Transmembrane helix</keyword>